<feature type="transmembrane region" description="Helical" evidence="1">
    <location>
        <begin position="40"/>
        <end position="63"/>
    </location>
</feature>
<proteinExistence type="predicted"/>
<evidence type="ECO:0008006" key="3">
    <source>
        <dbReference type="Google" id="ProtNLM"/>
    </source>
</evidence>
<sequence length="66" mass="7275">MNDHLRSLARSFKAIGWAILGVRKSADREKDFESLPITHVLIAGIVGFVGFIVLLIFIVHSVLAKS</sequence>
<evidence type="ECO:0000313" key="2">
    <source>
        <dbReference type="EMBL" id="OIQ94084.1"/>
    </source>
</evidence>
<dbReference type="EMBL" id="MLJW01000194">
    <property type="protein sequence ID" value="OIQ94084.1"/>
    <property type="molecule type" value="Genomic_DNA"/>
</dbReference>
<gene>
    <name evidence="2" type="ORF">GALL_239970</name>
</gene>
<dbReference type="InterPro" id="IPR021344">
    <property type="entry name" value="DUF2970"/>
</dbReference>
<dbReference type="AlphaFoldDB" id="A0A1J5RPU6"/>
<evidence type="ECO:0000256" key="1">
    <source>
        <dbReference type="SAM" id="Phobius"/>
    </source>
</evidence>
<reference evidence="2" key="1">
    <citation type="submission" date="2016-10" db="EMBL/GenBank/DDBJ databases">
        <title>Sequence of Gallionella enrichment culture.</title>
        <authorList>
            <person name="Poehlein A."/>
            <person name="Muehling M."/>
            <person name="Daniel R."/>
        </authorList>
    </citation>
    <scope>NUCLEOTIDE SEQUENCE</scope>
</reference>
<dbReference type="Pfam" id="PF11174">
    <property type="entry name" value="DUF2970"/>
    <property type="match status" value="1"/>
</dbReference>
<name>A0A1J5RPU6_9ZZZZ</name>
<protein>
    <recommendedName>
        <fullName evidence="3">DUF2970 domain-containing protein</fullName>
    </recommendedName>
</protein>
<keyword evidence="1" id="KW-0472">Membrane</keyword>
<keyword evidence="1" id="KW-0812">Transmembrane</keyword>
<keyword evidence="1" id="KW-1133">Transmembrane helix</keyword>
<accession>A0A1J5RPU6</accession>
<organism evidence="2">
    <name type="scientific">mine drainage metagenome</name>
    <dbReference type="NCBI Taxonomy" id="410659"/>
    <lineage>
        <taxon>unclassified sequences</taxon>
        <taxon>metagenomes</taxon>
        <taxon>ecological metagenomes</taxon>
    </lineage>
</organism>
<comment type="caution">
    <text evidence="2">The sequence shown here is derived from an EMBL/GenBank/DDBJ whole genome shotgun (WGS) entry which is preliminary data.</text>
</comment>